<evidence type="ECO:0000256" key="1">
    <source>
        <dbReference type="ARBA" id="ARBA00004141"/>
    </source>
</evidence>
<feature type="transmembrane region" description="Helical" evidence="7">
    <location>
        <begin position="268"/>
        <end position="288"/>
    </location>
</feature>
<reference evidence="9 10" key="1">
    <citation type="submission" date="2018-01" db="EMBL/GenBank/DDBJ databases">
        <title>Genome characterization of the sugarcane-associated fungus Trichoderma ghanense CCMA-1212 and their application in lignocelulose bioconversion.</title>
        <authorList>
            <person name="Steindorff A.S."/>
            <person name="Mendes T.D."/>
            <person name="Vilela E.S.D."/>
            <person name="Rodrigues D.S."/>
            <person name="Formighieri E.F."/>
            <person name="Melo I.S."/>
            <person name="Favaro L.C.L."/>
        </authorList>
    </citation>
    <scope>NUCLEOTIDE SEQUENCE [LARGE SCALE GENOMIC DNA]</scope>
    <source>
        <strain evidence="9 10">CCMA-1212</strain>
    </source>
</reference>
<comment type="caution">
    <text evidence="9">The sequence shown here is derived from an EMBL/GenBank/DDBJ whole genome shotgun (WGS) entry which is preliminary data.</text>
</comment>
<dbReference type="GeneID" id="300573147"/>
<accession>A0ABY2HIV6</accession>
<feature type="transmembrane region" description="Helical" evidence="7">
    <location>
        <begin position="186"/>
        <end position="212"/>
    </location>
</feature>
<dbReference type="PANTHER" id="PTHR33048:SF151">
    <property type="entry name" value="INTEGRAL MEMBRANE PROTEIN"/>
    <property type="match status" value="1"/>
</dbReference>
<dbReference type="InterPro" id="IPR049326">
    <property type="entry name" value="Rhodopsin_dom_fungi"/>
</dbReference>
<comment type="similarity">
    <text evidence="5">Belongs to the SAT4 family.</text>
</comment>
<dbReference type="PANTHER" id="PTHR33048">
    <property type="entry name" value="PTH11-LIKE INTEGRAL MEMBRANE PROTEIN (AFU_ORTHOLOGUE AFUA_5G11245)"/>
    <property type="match status" value="1"/>
</dbReference>
<evidence type="ECO:0000256" key="5">
    <source>
        <dbReference type="ARBA" id="ARBA00038359"/>
    </source>
</evidence>
<proteinExistence type="inferred from homology"/>
<keyword evidence="4 7" id="KW-0472">Membrane</keyword>
<protein>
    <recommendedName>
        <fullName evidence="8">Rhodopsin domain-containing protein</fullName>
    </recommendedName>
</protein>
<feature type="transmembrane region" description="Helical" evidence="7">
    <location>
        <begin position="224"/>
        <end position="248"/>
    </location>
</feature>
<evidence type="ECO:0000313" key="9">
    <source>
        <dbReference type="EMBL" id="TFB07200.1"/>
    </source>
</evidence>
<keyword evidence="10" id="KW-1185">Reference proteome</keyword>
<feature type="transmembrane region" description="Helical" evidence="7">
    <location>
        <begin position="107"/>
        <end position="133"/>
    </location>
</feature>
<comment type="subcellular location">
    <subcellularLocation>
        <location evidence="1">Membrane</location>
        <topology evidence="1">Multi-pass membrane protein</topology>
    </subcellularLocation>
</comment>
<dbReference type="RefSeq" id="XP_073563401.1">
    <property type="nucleotide sequence ID" value="XM_073698697.1"/>
</dbReference>
<evidence type="ECO:0000256" key="4">
    <source>
        <dbReference type="ARBA" id="ARBA00023136"/>
    </source>
</evidence>
<gene>
    <name evidence="9" type="ORF">CCMA1212_001264</name>
</gene>
<dbReference type="Pfam" id="PF20684">
    <property type="entry name" value="Fung_rhodopsin"/>
    <property type="match status" value="1"/>
</dbReference>
<evidence type="ECO:0000256" key="6">
    <source>
        <dbReference type="SAM" id="MobiDB-lite"/>
    </source>
</evidence>
<keyword evidence="2 7" id="KW-0812">Transmembrane</keyword>
<dbReference type="Proteomes" id="UP001642720">
    <property type="component" value="Unassembled WGS sequence"/>
</dbReference>
<keyword evidence="3 7" id="KW-1133">Transmembrane helix</keyword>
<feature type="region of interest" description="Disordered" evidence="6">
    <location>
        <begin position="302"/>
        <end position="331"/>
    </location>
</feature>
<dbReference type="EMBL" id="PPTA01000001">
    <property type="protein sequence ID" value="TFB07200.1"/>
    <property type="molecule type" value="Genomic_DNA"/>
</dbReference>
<evidence type="ECO:0000256" key="2">
    <source>
        <dbReference type="ARBA" id="ARBA00022692"/>
    </source>
</evidence>
<feature type="transmembrane region" description="Helical" evidence="7">
    <location>
        <begin position="32"/>
        <end position="53"/>
    </location>
</feature>
<name>A0ABY2HIV6_9HYPO</name>
<sequence length="414" mass="46388">MAPVEELVVRGDDSPSVLPGLPGYNPENLQPWTVQVVTAMTILAVGCVILRIVSRRLRKQKLEWDDRMIIFSVGWYLVVIGFIFAMYDNGMGLHADKVPPTRIVMMAKWLVVAEILYAWNLGWTKISLLLMYYRIFHVPYFKKMAWAVGGFVMIWVVTITFLFIFICVPVEKLWYPDIPGHCINQVGTWIANASSTIFTDLAILVLPVPQIWNLQLRTAEKMGLTFAFGLGFFVVFASAYRTSVLFTYSNSDPTYTLAPTVGWTVIEISAGIISACLPTLLPVIRLFLKSIGIKRNFFSPSRGGTSGKSSNLNSKMSGPSQNRSVNALDDSSRRANGNAFYRLDDETESDEGFVVDSQQVVMNSKFRPDTKGYEDTFKAFQTNQSEAGANLTSDDIPLNGIRVQTEYEQTTSPR</sequence>
<feature type="transmembrane region" description="Helical" evidence="7">
    <location>
        <begin position="145"/>
        <end position="166"/>
    </location>
</feature>
<evidence type="ECO:0000256" key="7">
    <source>
        <dbReference type="SAM" id="Phobius"/>
    </source>
</evidence>
<organism evidence="9 10">
    <name type="scientific">Trichoderma ghanense</name>
    <dbReference type="NCBI Taxonomy" id="65468"/>
    <lineage>
        <taxon>Eukaryota</taxon>
        <taxon>Fungi</taxon>
        <taxon>Dikarya</taxon>
        <taxon>Ascomycota</taxon>
        <taxon>Pezizomycotina</taxon>
        <taxon>Sordariomycetes</taxon>
        <taxon>Hypocreomycetidae</taxon>
        <taxon>Hypocreales</taxon>
        <taxon>Hypocreaceae</taxon>
        <taxon>Trichoderma</taxon>
    </lineage>
</organism>
<evidence type="ECO:0000259" key="8">
    <source>
        <dbReference type="Pfam" id="PF20684"/>
    </source>
</evidence>
<feature type="domain" description="Rhodopsin" evidence="8">
    <location>
        <begin position="50"/>
        <end position="285"/>
    </location>
</feature>
<evidence type="ECO:0000313" key="10">
    <source>
        <dbReference type="Proteomes" id="UP001642720"/>
    </source>
</evidence>
<dbReference type="InterPro" id="IPR052337">
    <property type="entry name" value="SAT4-like"/>
</dbReference>
<feature type="transmembrane region" description="Helical" evidence="7">
    <location>
        <begin position="68"/>
        <end position="87"/>
    </location>
</feature>
<feature type="compositionally biased region" description="Polar residues" evidence="6">
    <location>
        <begin position="302"/>
        <end position="325"/>
    </location>
</feature>
<evidence type="ECO:0000256" key="3">
    <source>
        <dbReference type="ARBA" id="ARBA00022989"/>
    </source>
</evidence>